<dbReference type="GO" id="GO:0003676">
    <property type="term" value="F:nucleic acid binding"/>
    <property type="evidence" value="ECO:0007669"/>
    <property type="project" value="InterPro"/>
</dbReference>
<evidence type="ECO:0000259" key="2">
    <source>
        <dbReference type="Pfam" id="PF17761"/>
    </source>
</evidence>
<dbReference type="PANTHER" id="PTHR30547:SF5">
    <property type="entry name" value="NUCLEASE YHCG-RELATED"/>
    <property type="match status" value="1"/>
</dbReference>
<keyword evidence="3" id="KW-0540">Nuclease</keyword>
<dbReference type="PANTHER" id="PTHR30547">
    <property type="entry name" value="UNCHARACTERIZED PROTEIN YHCG-RELATED"/>
    <property type="match status" value="1"/>
</dbReference>
<keyword evidence="4" id="KW-1185">Reference proteome</keyword>
<dbReference type="GO" id="GO:0004519">
    <property type="term" value="F:endonuclease activity"/>
    <property type="evidence" value="ECO:0007669"/>
    <property type="project" value="UniProtKB-KW"/>
</dbReference>
<dbReference type="InterPro" id="IPR009362">
    <property type="entry name" value="YhcG_C"/>
</dbReference>
<sequence length="344" mass="40062">MSDLTPLPLLDEVRLLIKSARERAAIAVNAELTRLYWQVGRSIRAEVLRGTRAGYGQQVIASLARQLTAEYGRGWSEQQLRHCLRAAEVFPDEAILSAVRRELSWTHLKTLLYIDDPLKRDFYLELCRLERWSSRQLQERINSMLFERSAISRKPAEAVQHDLAQLRQEQRVSPDVLLKDPYVLDFLGLNDRYLEKDLEDAILREMEQFLLELGAGFTFVARQKRVQIDHDDFYIDLLFYNRKLKRLVAIELKLGAFKAEYKSQMELYLRWLAKYEQEPDEQPPLGIILCAGKKQEQIELLELDKSGIHVAEYLTVLPPREALQAKLQQSIVSARARLQDQQKT</sequence>
<evidence type="ECO:0000313" key="3">
    <source>
        <dbReference type="EMBL" id="SEB17117.1"/>
    </source>
</evidence>
<dbReference type="Pfam" id="PF06250">
    <property type="entry name" value="YhcG_C"/>
    <property type="match status" value="1"/>
</dbReference>
<evidence type="ECO:0000313" key="4">
    <source>
        <dbReference type="Proteomes" id="UP000198638"/>
    </source>
</evidence>
<reference evidence="4" key="1">
    <citation type="submission" date="2016-10" db="EMBL/GenBank/DDBJ databases">
        <authorList>
            <person name="Varghese N."/>
            <person name="Submissions S."/>
        </authorList>
    </citation>
    <scope>NUCLEOTIDE SEQUENCE [LARGE SCALE GENOMIC DNA]</scope>
    <source>
        <strain evidence="4">LMG 24000</strain>
    </source>
</reference>
<dbReference type="InterPro" id="IPR041527">
    <property type="entry name" value="YhcG_N"/>
</dbReference>
<dbReference type="OrthoDB" id="9801263at2"/>
<keyword evidence="3" id="KW-0255">Endonuclease</keyword>
<feature type="domain" description="YhcG N-terminal" evidence="2">
    <location>
        <begin position="12"/>
        <end position="148"/>
    </location>
</feature>
<dbReference type="RefSeq" id="WP_090536100.1">
    <property type="nucleotide sequence ID" value="NZ_FNRQ01000007.1"/>
</dbReference>
<dbReference type="Proteomes" id="UP000198638">
    <property type="component" value="Unassembled WGS sequence"/>
</dbReference>
<gene>
    <name evidence="3" type="ORF">SAMN05192564_107262</name>
</gene>
<dbReference type="STRING" id="83784.SAMN05192564_107262"/>
<dbReference type="InterPro" id="IPR053148">
    <property type="entry name" value="PD-DEXK-like_domain"/>
</dbReference>
<accession>A0A1H4H5M5</accession>
<dbReference type="AlphaFoldDB" id="A0A1H4H5M5"/>
<protein>
    <submittedName>
        <fullName evidence="3">Predicted nuclease of restriction endonuclease-like (RecB) superfamily, DUF1016 family</fullName>
    </submittedName>
</protein>
<name>A0A1H4H5M5_9BURK</name>
<dbReference type="Pfam" id="PF17761">
    <property type="entry name" value="DUF1016_N"/>
    <property type="match status" value="1"/>
</dbReference>
<keyword evidence="3" id="KW-0378">Hydrolase</keyword>
<dbReference type="EMBL" id="FNRQ01000007">
    <property type="protein sequence ID" value="SEB17117.1"/>
    <property type="molecule type" value="Genomic_DNA"/>
</dbReference>
<dbReference type="InterPro" id="IPR011856">
    <property type="entry name" value="tRNA_endonuc-like_dom_sf"/>
</dbReference>
<proteinExistence type="predicted"/>
<feature type="domain" description="YhcG PDDEXK nuclease" evidence="1">
    <location>
        <begin position="177"/>
        <end position="327"/>
    </location>
</feature>
<dbReference type="Gene3D" id="3.40.1350.10">
    <property type="match status" value="1"/>
</dbReference>
<organism evidence="3 4">
    <name type="scientific">Paraburkholderia sartisoli</name>
    <dbReference type="NCBI Taxonomy" id="83784"/>
    <lineage>
        <taxon>Bacteria</taxon>
        <taxon>Pseudomonadati</taxon>
        <taxon>Pseudomonadota</taxon>
        <taxon>Betaproteobacteria</taxon>
        <taxon>Burkholderiales</taxon>
        <taxon>Burkholderiaceae</taxon>
        <taxon>Paraburkholderia</taxon>
    </lineage>
</organism>
<evidence type="ECO:0000259" key="1">
    <source>
        <dbReference type="Pfam" id="PF06250"/>
    </source>
</evidence>